<dbReference type="AlphaFoldDB" id="A0A813T9K8"/>
<dbReference type="GO" id="GO:0006606">
    <property type="term" value="P:protein import into nucleus"/>
    <property type="evidence" value="ECO:0007669"/>
    <property type="project" value="TreeGrafter"/>
</dbReference>
<sequence length="1059" mass="120502">MESLADLRSMIEQTLSMIITPDQQSIEKGQTQLQTLELLDLYTLALTEISVDNTRDISIRQLAGVLLRKYVSKHWTRDIESFVEPEVPEQIKSQIRRILPHGLNESNHRLRVGLACVISAVAEWDCPESWPELLPFLIESLKSTNKALIHGSIRVLTEIIRDLDDRQLPVVLPLLLPEMYRLMTSNDFSLRIRTRAIGIFTLLVSLVHDINEHDRILSVGYILPYLSHYCEAFKRFLVAPDSSLMTDTGCRIETIRALTLLFKSFPKLMQQDAAELLQSVWTCLTSNTENYVATVVYKHGEMDASVDSDGETLSFECLIYSLFEFVQVLMDLPTYKNSVKTSMEELCYYLILCMQITEEEYDSWSKNVSRYVEDESDDSFSHSVRLSALELLLSITSEFKKEAGIGLWKAVHRHLSHAEALKTHNSPRWWKLHEACLLAMGRCKQLLNDMLITGYVKVDLDAFVRQVPLADLSQFDYPYLVCQAALFAGRFSRSLNAEVNRIFLDGICQLLEHAQHPIINLSSLRAFYYYCEEVGVEQTNDVVAYLPRIFEGILATMGRIPQSAYIWPLESLAILISVDENFVSTIESRLSPLAIELFVNYIQDPLINGETTAIIKGLVHNNKVSNSIQERLIPLLQSIVDNNPSSSDLPRIAPSLAFSVLDLLTTVLRSLNPPINANLLNQTFPIVAHLLLTSDDQQILINGGECLCAFLSCVSTNLFSWTDPKTNTSSIEYILQILAKFLDPKTPENCCTFIGKLIRGFIREINKTNQPSLLGDTLGQILKAVLAKLQSSQVLSVQQSLIVVFAHLIQNNLNDVVNFLTSTPGPQGSSAFDFVMYQWVTKQHFFVGPYDIKVSIIALTGLLEYAMTNNDVRFQTLIVPGDQIIYQQAGQNISHRTRSKTSKQPEQWTRVPLVVKLFKILVLELQNQINTRKELEEDMNFDDEDGDDDDDDDDNDEGNDEEIDEKKGDKGESSLLKSTDDETTKYLERYDNLLDDVFDYEFFQEKDPDAFHDPLMQVDLLDYLKERLRLFATHAWFAIFQQHLNAIERNALQKIAVLP</sequence>
<dbReference type="GO" id="GO:0031267">
    <property type="term" value="F:small GTPase binding"/>
    <property type="evidence" value="ECO:0007669"/>
    <property type="project" value="InterPro"/>
</dbReference>
<evidence type="ECO:0000256" key="3">
    <source>
        <dbReference type="ARBA" id="ARBA00022448"/>
    </source>
</evidence>
<feature type="compositionally biased region" description="Acidic residues" evidence="6">
    <location>
        <begin position="936"/>
        <end position="963"/>
    </location>
</feature>
<dbReference type="InterPro" id="IPR011989">
    <property type="entry name" value="ARM-like"/>
</dbReference>
<dbReference type="InterPro" id="IPR016024">
    <property type="entry name" value="ARM-type_fold"/>
</dbReference>
<dbReference type="OrthoDB" id="431626at2759"/>
<comment type="similarity">
    <text evidence="2">Belongs to the importin beta family.</text>
</comment>
<dbReference type="PROSITE" id="PS50166">
    <property type="entry name" value="IMPORTIN_B_NT"/>
    <property type="match status" value="1"/>
</dbReference>
<dbReference type="Pfam" id="PF25018">
    <property type="entry name" value="HEAT_IPO9_c"/>
    <property type="match status" value="1"/>
</dbReference>
<name>A0A813T9K8_ADIRI</name>
<dbReference type="GO" id="GO:0005635">
    <property type="term" value="C:nuclear envelope"/>
    <property type="evidence" value="ECO:0007669"/>
    <property type="project" value="TreeGrafter"/>
</dbReference>
<keyword evidence="4" id="KW-0653">Protein transport</keyword>
<comment type="caution">
    <text evidence="8">The sequence shown here is derived from an EMBL/GenBank/DDBJ whole genome shotgun (WGS) entry which is preliminary data.</text>
</comment>
<accession>A0A813T9K8</accession>
<dbReference type="EMBL" id="CAJNOJ010000067">
    <property type="protein sequence ID" value="CAF1016976.1"/>
    <property type="molecule type" value="Genomic_DNA"/>
</dbReference>
<reference evidence="8" key="1">
    <citation type="submission" date="2021-02" db="EMBL/GenBank/DDBJ databases">
        <authorList>
            <person name="Nowell W R."/>
        </authorList>
    </citation>
    <scope>NUCLEOTIDE SEQUENCE</scope>
</reference>
<dbReference type="InterPro" id="IPR058669">
    <property type="entry name" value="TPR_IPO7/11-like"/>
</dbReference>
<evidence type="ECO:0000256" key="5">
    <source>
        <dbReference type="ARBA" id="ARBA00023242"/>
    </source>
</evidence>
<keyword evidence="5" id="KW-0539">Nucleus</keyword>
<feature type="domain" description="Importin N-terminal" evidence="7">
    <location>
        <begin position="29"/>
        <end position="105"/>
    </location>
</feature>
<comment type="subcellular location">
    <subcellularLocation>
        <location evidence="1">Nucleus</location>
    </subcellularLocation>
</comment>
<proteinExistence type="inferred from homology"/>
<dbReference type="Proteomes" id="UP000663828">
    <property type="component" value="Unassembled WGS sequence"/>
</dbReference>
<dbReference type="Proteomes" id="UP000663852">
    <property type="component" value="Unassembled WGS sequence"/>
</dbReference>
<protein>
    <recommendedName>
        <fullName evidence="7">Importin N-terminal domain-containing protein</fullName>
    </recommendedName>
</protein>
<gene>
    <name evidence="9" type="ORF">EDS130_LOCUS15684</name>
    <name evidence="8" type="ORF">XAT740_LOCUS3453</name>
</gene>
<dbReference type="PANTHER" id="PTHR10997:SF9">
    <property type="entry name" value="IMPORTIN-9"/>
    <property type="match status" value="1"/>
</dbReference>
<evidence type="ECO:0000256" key="1">
    <source>
        <dbReference type="ARBA" id="ARBA00004123"/>
    </source>
</evidence>
<feature type="region of interest" description="Disordered" evidence="6">
    <location>
        <begin position="934"/>
        <end position="979"/>
    </location>
</feature>
<dbReference type="Gene3D" id="1.25.10.10">
    <property type="entry name" value="Leucine-rich Repeat Variant"/>
    <property type="match status" value="1"/>
</dbReference>
<dbReference type="InterPro" id="IPR056840">
    <property type="entry name" value="HEAT_IPO9_central"/>
</dbReference>
<feature type="compositionally biased region" description="Basic and acidic residues" evidence="6">
    <location>
        <begin position="964"/>
        <end position="979"/>
    </location>
</feature>
<keyword evidence="10" id="KW-1185">Reference proteome</keyword>
<evidence type="ECO:0000313" key="9">
    <source>
        <dbReference type="EMBL" id="CAF1016976.1"/>
    </source>
</evidence>
<dbReference type="Pfam" id="PF25758">
    <property type="entry name" value="TPR_IPO11"/>
    <property type="match status" value="1"/>
</dbReference>
<dbReference type="EMBL" id="CAJNOR010000132">
    <property type="protein sequence ID" value="CAF0810796.1"/>
    <property type="molecule type" value="Genomic_DNA"/>
</dbReference>
<evidence type="ECO:0000256" key="6">
    <source>
        <dbReference type="SAM" id="MobiDB-lite"/>
    </source>
</evidence>
<organism evidence="8 10">
    <name type="scientific">Adineta ricciae</name>
    <name type="common">Rotifer</name>
    <dbReference type="NCBI Taxonomy" id="249248"/>
    <lineage>
        <taxon>Eukaryota</taxon>
        <taxon>Metazoa</taxon>
        <taxon>Spiralia</taxon>
        <taxon>Gnathifera</taxon>
        <taxon>Rotifera</taxon>
        <taxon>Eurotatoria</taxon>
        <taxon>Bdelloidea</taxon>
        <taxon>Adinetida</taxon>
        <taxon>Adinetidae</taxon>
        <taxon>Adineta</taxon>
    </lineage>
</organism>
<dbReference type="GO" id="GO:0005829">
    <property type="term" value="C:cytosol"/>
    <property type="evidence" value="ECO:0007669"/>
    <property type="project" value="TreeGrafter"/>
</dbReference>
<evidence type="ECO:0000256" key="2">
    <source>
        <dbReference type="ARBA" id="ARBA00007991"/>
    </source>
</evidence>
<dbReference type="SUPFAM" id="SSF48371">
    <property type="entry name" value="ARM repeat"/>
    <property type="match status" value="1"/>
</dbReference>
<evidence type="ECO:0000313" key="8">
    <source>
        <dbReference type="EMBL" id="CAF0810796.1"/>
    </source>
</evidence>
<dbReference type="InterPro" id="IPR001494">
    <property type="entry name" value="Importin-beta_N"/>
</dbReference>
<keyword evidence="3" id="KW-0813">Transport</keyword>
<dbReference type="Pfam" id="PF03810">
    <property type="entry name" value="IBN_N"/>
    <property type="match status" value="1"/>
</dbReference>
<evidence type="ECO:0000259" key="7">
    <source>
        <dbReference type="PROSITE" id="PS50166"/>
    </source>
</evidence>
<dbReference type="PANTHER" id="PTHR10997">
    <property type="entry name" value="IMPORTIN-7, 8, 11"/>
    <property type="match status" value="1"/>
</dbReference>
<evidence type="ECO:0000313" key="10">
    <source>
        <dbReference type="Proteomes" id="UP000663828"/>
    </source>
</evidence>
<evidence type="ECO:0000256" key="4">
    <source>
        <dbReference type="ARBA" id="ARBA00022927"/>
    </source>
</evidence>
<dbReference type="SMART" id="SM00913">
    <property type="entry name" value="IBN_N"/>
    <property type="match status" value="1"/>
</dbReference>